<dbReference type="Proteomes" id="UP000016088">
    <property type="component" value="Unassembled WGS sequence"/>
</dbReference>
<dbReference type="InterPro" id="IPR052594">
    <property type="entry name" value="J_domain-containing_protein"/>
</dbReference>
<dbReference type="OMA" id="FPTWREY"/>
<dbReference type="EMBL" id="KE503206">
    <property type="protein sequence ID" value="EPX73880.1"/>
    <property type="molecule type" value="Genomic_DNA"/>
</dbReference>
<dbReference type="HOGENOM" id="CLU_055868_0_1_1"/>
<dbReference type="OrthoDB" id="110024at2759"/>
<feature type="compositionally biased region" description="Basic residues" evidence="1">
    <location>
        <begin position="241"/>
        <end position="255"/>
    </location>
</feature>
<feature type="region of interest" description="Disordered" evidence="1">
    <location>
        <begin position="193"/>
        <end position="261"/>
    </location>
</feature>
<dbReference type="PANTHER" id="PTHR44144">
    <property type="entry name" value="DNAJ HOMOLOG SUBFAMILY C MEMBER 9"/>
    <property type="match status" value="1"/>
</dbReference>
<protein>
    <submittedName>
        <fullName evidence="3">DNAJC9 family DNAJ domain-containing protein</fullName>
    </submittedName>
</protein>
<dbReference type="CDD" id="cd06257">
    <property type="entry name" value="DnaJ"/>
    <property type="match status" value="1"/>
</dbReference>
<accession>S9R6E7</accession>
<sequence length="261" mass="30494">MTMELNPYEVLDIPKDAKSEEIRRAYRKKALRFHPDKVVEDEKKDSARREFDRIAFAYGILSDEHKRKHFDTTGSTSFSEDGLEFDWKEWLDEMYSGVVSGDTVTEFKASYQNSEEEKKDVLEAYKRRKGSMDGILEEVMCSEISDEERFRHMIDEAISQGVVPKFKLYKPNAKSKKKRLRAAEREAQEAEELAKELGLDEKLNKRKKTDQSDEDSLGAIIRSRQKNRMEDMITAMENKYAKPKSQPKSRSKNKKAPKEEM</sequence>
<evidence type="ECO:0000256" key="1">
    <source>
        <dbReference type="SAM" id="MobiDB-lite"/>
    </source>
</evidence>
<dbReference type="Pfam" id="PF23302">
    <property type="entry name" value="HTH_DNAJC9"/>
    <property type="match status" value="1"/>
</dbReference>
<dbReference type="GO" id="GO:0042393">
    <property type="term" value="F:histone binding"/>
    <property type="evidence" value="ECO:0007669"/>
    <property type="project" value="EnsemblFungi"/>
</dbReference>
<proteinExistence type="predicted"/>
<keyword evidence="4" id="KW-1185">Reference proteome</keyword>
<dbReference type="PRINTS" id="PR00625">
    <property type="entry name" value="JDOMAIN"/>
</dbReference>
<evidence type="ECO:0000313" key="3">
    <source>
        <dbReference type="EMBL" id="EPX73880.1"/>
    </source>
</evidence>
<dbReference type="InterPro" id="IPR001623">
    <property type="entry name" value="DnaJ_domain"/>
</dbReference>
<dbReference type="GO" id="GO:0031072">
    <property type="term" value="F:heat shock protein binding"/>
    <property type="evidence" value="ECO:0007669"/>
    <property type="project" value="TreeGrafter"/>
</dbReference>
<dbReference type="Pfam" id="PF00226">
    <property type="entry name" value="DnaJ"/>
    <property type="match status" value="1"/>
</dbReference>
<dbReference type="RefSeq" id="XP_013017041.1">
    <property type="nucleotide sequence ID" value="XM_013161587.1"/>
</dbReference>
<dbReference type="GO" id="GO:0005737">
    <property type="term" value="C:cytoplasm"/>
    <property type="evidence" value="ECO:0007669"/>
    <property type="project" value="TreeGrafter"/>
</dbReference>
<dbReference type="Gene3D" id="1.10.287.110">
    <property type="entry name" value="DnaJ domain"/>
    <property type="match status" value="1"/>
</dbReference>
<organism evidence="3 4">
    <name type="scientific">Schizosaccharomyces octosporus (strain yFS286)</name>
    <name type="common">Fission yeast</name>
    <name type="synonym">Octosporomyces octosporus</name>
    <dbReference type="NCBI Taxonomy" id="483514"/>
    <lineage>
        <taxon>Eukaryota</taxon>
        <taxon>Fungi</taxon>
        <taxon>Dikarya</taxon>
        <taxon>Ascomycota</taxon>
        <taxon>Taphrinomycotina</taxon>
        <taxon>Schizosaccharomycetes</taxon>
        <taxon>Schizosaccharomycetales</taxon>
        <taxon>Schizosaccharomycetaceae</taxon>
        <taxon>Schizosaccharomyces</taxon>
    </lineage>
</organism>
<evidence type="ECO:0000313" key="4">
    <source>
        <dbReference type="Proteomes" id="UP000016088"/>
    </source>
</evidence>
<dbReference type="InterPro" id="IPR056453">
    <property type="entry name" value="HTH_DNAJC9"/>
</dbReference>
<feature type="domain" description="J" evidence="2">
    <location>
        <begin position="6"/>
        <end position="74"/>
    </location>
</feature>
<dbReference type="PANTHER" id="PTHR44144:SF1">
    <property type="entry name" value="DNAJ HOMOLOG SUBFAMILY C MEMBER 9"/>
    <property type="match status" value="1"/>
</dbReference>
<gene>
    <name evidence="3" type="ORF">SOCG_03099</name>
</gene>
<dbReference type="SMART" id="SM00271">
    <property type="entry name" value="DnaJ"/>
    <property type="match status" value="1"/>
</dbReference>
<dbReference type="AlphaFoldDB" id="S9R6E7"/>
<feature type="compositionally biased region" description="Basic and acidic residues" evidence="1">
    <location>
        <begin position="193"/>
        <end position="203"/>
    </location>
</feature>
<dbReference type="VEuPathDB" id="FungiDB:SOCG_03099"/>
<dbReference type="PROSITE" id="PS50076">
    <property type="entry name" value="DNAJ_2"/>
    <property type="match status" value="1"/>
</dbReference>
<evidence type="ECO:0000259" key="2">
    <source>
        <dbReference type="PROSITE" id="PS50076"/>
    </source>
</evidence>
<dbReference type="GO" id="GO:0005634">
    <property type="term" value="C:nucleus"/>
    <property type="evidence" value="ECO:0007669"/>
    <property type="project" value="TreeGrafter"/>
</dbReference>
<dbReference type="eggNOG" id="KOG0719">
    <property type="taxonomic scope" value="Eukaryota"/>
</dbReference>
<dbReference type="SUPFAM" id="SSF46565">
    <property type="entry name" value="Chaperone J-domain"/>
    <property type="match status" value="1"/>
</dbReference>
<dbReference type="InterPro" id="IPR036869">
    <property type="entry name" value="J_dom_sf"/>
</dbReference>
<dbReference type="GeneID" id="25032071"/>
<reference evidence="3 4" key="1">
    <citation type="journal article" date="2011" name="Science">
        <title>Comparative functional genomics of the fission yeasts.</title>
        <authorList>
            <person name="Rhind N."/>
            <person name="Chen Z."/>
            <person name="Yassour M."/>
            <person name="Thompson D.A."/>
            <person name="Haas B.J."/>
            <person name="Habib N."/>
            <person name="Wapinski I."/>
            <person name="Roy S."/>
            <person name="Lin M.F."/>
            <person name="Heiman D.I."/>
            <person name="Young S.K."/>
            <person name="Furuya K."/>
            <person name="Guo Y."/>
            <person name="Pidoux A."/>
            <person name="Chen H.M."/>
            <person name="Robbertse B."/>
            <person name="Goldberg J.M."/>
            <person name="Aoki K."/>
            <person name="Bayne E.H."/>
            <person name="Berlin A.M."/>
            <person name="Desjardins C.A."/>
            <person name="Dobbs E."/>
            <person name="Dukaj L."/>
            <person name="Fan L."/>
            <person name="FitzGerald M.G."/>
            <person name="French C."/>
            <person name="Gujja S."/>
            <person name="Hansen K."/>
            <person name="Keifenheim D."/>
            <person name="Levin J.Z."/>
            <person name="Mosher R.A."/>
            <person name="Mueller C.A."/>
            <person name="Pfiffner J."/>
            <person name="Priest M."/>
            <person name="Russ C."/>
            <person name="Smialowska A."/>
            <person name="Swoboda P."/>
            <person name="Sykes S.M."/>
            <person name="Vaughn M."/>
            <person name="Vengrova S."/>
            <person name="Yoder R."/>
            <person name="Zeng Q."/>
            <person name="Allshire R."/>
            <person name="Baulcombe D."/>
            <person name="Birren B.W."/>
            <person name="Brown W."/>
            <person name="Ekwall K."/>
            <person name="Kellis M."/>
            <person name="Leatherwood J."/>
            <person name="Levin H."/>
            <person name="Margalit H."/>
            <person name="Martienssen R."/>
            <person name="Nieduszynski C.A."/>
            <person name="Spatafora J.W."/>
            <person name="Friedman N."/>
            <person name="Dalgaard J.Z."/>
            <person name="Baumann P."/>
            <person name="Niki H."/>
            <person name="Regev A."/>
            <person name="Nusbaum C."/>
        </authorList>
    </citation>
    <scope>NUCLEOTIDE SEQUENCE [LARGE SCALE GENOMIC DNA]</scope>
    <source>
        <strain evidence="4">yFS286</strain>
    </source>
</reference>
<name>S9R6E7_SCHOY</name>